<sequence length="85" mass="9086">MPRAVDFLNFSRGIDEFISFTIQSILGTPSGMPRARGPRSFKAATAVAAECVMSVSSSEECSVVGETVDVASLRDTGHSEPYRSN</sequence>
<keyword evidence="1" id="KW-0238">DNA-binding</keyword>
<comment type="caution">
    <text evidence="1">The sequence shown here is derived from an EMBL/GenBank/DDBJ whole genome shotgun (WGS) entry which is preliminary data.</text>
</comment>
<keyword evidence="2" id="KW-1185">Reference proteome</keyword>
<evidence type="ECO:0000313" key="2">
    <source>
        <dbReference type="Proteomes" id="UP001279410"/>
    </source>
</evidence>
<dbReference type="EMBL" id="BRZM01000065">
    <property type="protein sequence ID" value="GLD64013.1"/>
    <property type="molecule type" value="Genomic_DNA"/>
</dbReference>
<reference evidence="1" key="1">
    <citation type="submission" date="2022-08" db="EMBL/GenBank/DDBJ databases">
        <title>Genome sequencing of akame (Lates japonicus).</title>
        <authorList>
            <person name="Hashiguchi Y."/>
            <person name="Takahashi H."/>
        </authorList>
    </citation>
    <scope>NUCLEOTIDE SEQUENCE</scope>
    <source>
        <strain evidence="1">Kochi</strain>
    </source>
</reference>
<dbReference type="Proteomes" id="UP001279410">
    <property type="component" value="Unassembled WGS sequence"/>
</dbReference>
<evidence type="ECO:0000313" key="1">
    <source>
        <dbReference type="EMBL" id="GLD64013.1"/>
    </source>
</evidence>
<keyword evidence="1" id="KW-0371">Homeobox</keyword>
<organism evidence="1 2">
    <name type="scientific">Lates japonicus</name>
    <name type="common">Japanese lates</name>
    <dbReference type="NCBI Taxonomy" id="270547"/>
    <lineage>
        <taxon>Eukaryota</taxon>
        <taxon>Metazoa</taxon>
        <taxon>Chordata</taxon>
        <taxon>Craniata</taxon>
        <taxon>Vertebrata</taxon>
        <taxon>Euteleostomi</taxon>
        <taxon>Actinopterygii</taxon>
        <taxon>Neopterygii</taxon>
        <taxon>Teleostei</taxon>
        <taxon>Neoteleostei</taxon>
        <taxon>Acanthomorphata</taxon>
        <taxon>Carangaria</taxon>
        <taxon>Carangaria incertae sedis</taxon>
        <taxon>Centropomidae</taxon>
        <taxon>Lates</taxon>
    </lineage>
</organism>
<name>A0AAD3N1C4_LATJO</name>
<dbReference type="GO" id="GO:0003677">
    <property type="term" value="F:DNA binding"/>
    <property type="evidence" value="ECO:0007669"/>
    <property type="project" value="UniProtKB-KW"/>
</dbReference>
<accession>A0AAD3N1C4</accession>
<gene>
    <name evidence="1" type="ORF">AKAME5_001557900</name>
</gene>
<protein>
    <submittedName>
        <fullName evidence="1">Homeobox protein HMX2</fullName>
    </submittedName>
</protein>
<proteinExistence type="predicted"/>
<dbReference type="AlphaFoldDB" id="A0AAD3N1C4"/>